<evidence type="ECO:0000256" key="1">
    <source>
        <dbReference type="ARBA" id="ARBA00022603"/>
    </source>
</evidence>
<organism evidence="3 4">
    <name type="scientific">Nonomuraea thailandensis</name>
    <dbReference type="NCBI Taxonomy" id="1188745"/>
    <lineage>
        <taxon>Bacteria</taxon>
        <taxon>Bacillati</taxon>
        <taxon>Actinomycetota</taxon>
        <taxon>Actinomycetes</taxon>
        <taxon>Streptosporangiales</taxon>
        <taxon>Streptosporangiaceae</taxon>
        <taxon>Nonomuraea</taxon>
    </lineage>
</organism>
<name>A0A9X2GAU1_9ACTN</name>
<dbReference type="GO" id="GO:0008168">
    <property type="term" value="F:methyltransferase activity"/>
    <property type="evidence" value="ECO:0007669"/>
    <property type="project" value="UniProtKB-KW"/>
</dbReference>
<keyword evidence="2" id="KW-0808">Transferase</keyword>
<gene>
    <name evidence="3" type="ORF">HD597_002601</name>
</gene>
<dbReference type="PIRSF" id="PIRSF028177">
    <property type="entry name" value="Polyketide_synth_Omtfrase_TcmP"/>
    <property type="match status" value="1"/>
</dbReference>
<sequence length="280" mass="31982">MEREKVELTTVQGTMLATLYARALDSRAPYSILGDRTADEVVRRLDHDWRRTGTRAPWDAATLALRGRELDRWTGEFLTARPGEVTVLHLACGLDTRVHRLGPPPRVRWVDVDFPDVIELRRRLLPEPGGDYRMIGASVTEEEWPAEVPGDRPVVVVAEGLTMYLHEEEGRRLVQRICGHFPGGQLLFDCFSKRLVRLARKMSWMGMGIAPRAVLESWHWGIDDPRELERWQDGLEFVDDLYVVDVPDLDRLPAAARIGLRLGARLPGGRDSGRLLRYRF</sequence>
<dbReference type="PANTHER" id="PTHR43619:SF2">
    <property type="entry name" value="S-ADENOSYL-L-METHIONINE-DEPENDENT METHYLTRANSFERASES SUPERFAMILY PROTEIN"/>
    <property type="match status" value="1"/>
</dbReference>
<accession>A0A9X2GAU1</accession>
<dbReference type="InterPro" id="IPR016874">
    <property type="entry name" value="TcmP-like"/>
</dbReference>
<evidence type="ECO:0000313" key="3">
    <source>
        <dbReference type="EMBL" id="MCP2355581.1"/>
    </source>
</evidence>
<proteinExistence type="predicted"/>
<dbReference type="Gene3D" id="3.40.50.150">
    <property type="entry name" value="Vaccinia Virus protein VP39"/>
    <property type="match status" value="1"/>
</dbReference>
<dbReference type="AlphaFoldDB" id="A0A9X2GAU1"/>
<comment type="caution">
    <text evidence="3">The sequence shown here is derived from an EMBL/GenBank/DDBJ whole genome shotgun (WGS) entry which is preliminary data.</text>
</comment>
<dbReference type="Proteomes" id="UP001139648">
    <property type="component" value="Unassembled WGS sequence"/>
</dbReference>
<dbReference type="PANTHER" id="PTHR43619">
    <property type="entry name" value="S-ADENOSYL-L-METHIONINE-DEPENDENT METHYLTRANSFERASE YKTD-RELATED"/>
    <property type="match status" value="1"/>
</dbReference>
<keyword evidence="1" id="KW-0489">Methyltransferase</keyword>
<dbReference type="GO" id="GO:0032259">
    <property type="term" value="P:methylation"/>
    <property type="evidence" value="ECO:0007669"/>
    <property type="project" value="UniProtKB-KW"/>
</dbReference>
<dbReference type="EMBL" id="JAMZEB010000002">
    <property type="protein sequence ID" value="MCP2355581.1"/>
    <property type="molecule type" value="Genomic_DNA"/>
</dbReference>
<reference evidence="3" key="1">
    <citation type="submission" date="2022-06" db="EMBL/GenBank/DDBJ databases">
        <title>Sequencing the genomes of 1000 actinobacteria strains.</title>
        <authorList>
            <person name="Klenk H.-P."/>
        </authorList>
    </citation>
    <scope>NUCLEOTIDE SEQUENCE</scope>
    <source>
        <strain evidence="3">DSM 46694</strain>
    </source>
</reference>
<evidence type="ECO:0000313" key="4">
    <source>
        <dbReference type="Proteomes" id="UP001139648"/>
    </source>
</evidence>
<protein>
    <submittedName>
        <fullName evidence="3">O-methyltransferase involved in polyketide biosynthesis</fullName>
    </submittedName>
</protein>
<evidence type="ECO:0000256" key="2">
    <source>
        <dbReference type="ARBA" id="ARBA00022679"/>
    </source>
</evidence>
<dbReference type="Pfam" id="PF04072">
    <property type="entry name" value="LCM"/>
    <property type="match status" value="1"/>
</dbReference>
<dbReference type="RefSeq" id="WP_253742242.1">
    <property type="nucleotide sequence ID" value="NZ_BAABKA010000036.1"/>
</dbReference>
<dbReference type="SUPFAM" id="SSF53335">
    <property type="entry name" value="S-adenosyl-L-methionine-dependent methyltransferases"/>
    <property type="match status" value="1"/>
</dbReference>
<keyword evidence="4" id="KW-1185">Reference proteome</keyword>
<dbReference type="InterPro" id="IPR007213">
    <property type="entry name" value="Ppm1/Ppm2/Tcmp"/>
</dbReference>
<dbReference type="InterPro" id="IPR029063">
    <property type="entry name" value="SAM-dependent_MTases_sf"/>
</dbReference>